<protein>
    <submittedName>
        <fullName evidence="2">DUF1003 domain-containing protein</fullName>
    </submittedName>
</protein>
<organism evidence="2 3">
    <name type="scientific">Paracoccus mangrovi</name>
    <dbReference type="NCBI Taxonomy" id="1715645"/>
    <lineage>
        <taxon>Bacteria</taxon>
        <taxon>Pseudomonadati</taxon>
        <taxon>Pseudomonadota</taxon>
        <taxon>Alphaproteobacteria</taxon>
        <taxon>Rhodobacterales</taxon>
        <taxon>Paracoccaceae</taxon>
        <taxon>Paracoccus</taxon>
    </lineage>
</organism>
<accession>A0ABV7R3E5</accession>
<dbReference type="PANTHER" id="PTHR41386:SF1">
    <property type="entry name" value="MEMBRANE PROTEIN"/>
    <property type="match status" value="1"/>
</dbReference>
<comment type="caution">
    <text evidence="2">The sequence shown here is derived from an EMBL/GenBank/DDBJ whole genome shotgun (WGS) entry which is preliminary data.</text>
</comment>
<evidence type="ECO:0000256" key="1">
    <source>
        <dbReference type="SAM" id="Phobius"/>
    </source>
</evidence>
<keyword evidence="1" id="KW-0472">Membrane</keyword>
<name>A0ABV7R3E5_9RHOB</name>
<evidence type="ECO:0000313" key="2">
    <source>
        <dbReference type="EMBL" id="MFC3527902.1"/>
    </source>
</evidence>
<feature type="transmembrane region" description="Helical" evidence="1">
    <location>
        <begin position="146"/>
        <end position="169"/>
    </location>
</feature>
<dbReference type="PANTHER" id="PTHR41386">
    <property type="entry name" value="INTEGRAL MEMBRANE PROTEIN-RELATED"/>
    <property type="match status" value="1"/>
</dbReference>
<dbReference type="Proteomes" id="UP001595721">
    <property type="component" value="Unassembled WGS sequence"/>
</dbReference>
<dbReference type="InterPro" id="IPR010406">
    <property type="entry name" value="DUF1003"/>
</dbReference>
<dbReference type="RefSeq" id="WP_377743482.1">
    <property type="nucleotide sequence ID" value="NZ_JBHRXJ010000004.1"/>
</dbReference>
<dbReference type="EMBL" id="JBHRXJ010000004">
    <property type="protein sequence ID" value="MFC3527902.1"/>
    <property type="molecule type" value="Genomic_DNA"/>
</dbReference>
<keyword evidence="1" id="KW-0812">Transmembrane</keyword>
<sequence>MTTDPDRAICSVCRQAFPINRLNSWYEIRPSISRLIAVDVPGWDATCHICRDDLMVYRQRLLNGLLADEEGELGEMEARVATALAKGELLTPDTLEEPEASRFGERMADRVAKWGGSWGFIFAFLGVIVLWMIVNTAGLLHQPFDPYPYILLNLVLSCLAAFQAPVIMMSQRRQEAKDRQRSQNDYVVNLKAEIELRQLHEKMDHQMAHQWQRLLEVQQIQIDLLKDLRRQVTEK</sequence>
<dbReference type="Pfam" id="PF06210">
    <property type="entry name" value="DUF1003"/>
    <property type="match status" value="1"/>
</dbReference>
<reference evidence="3" key="1">
    <citation type="journal article" date="2019" name="Int. J. Syst. Evol. Microbiol.">
        <title>The Global Catalogue of Microorganisms (GCM) 10K type strain sequencing project: providing services to taxonomists for standard genome sequencing and annotation.</title>
        <authorList>
            <consortium name="The Broad Institute Genomics Platform"/>
            <consortium name="The Broad Institute Genome Sequencing Center for Infectious Disease"/>
            <person name="Wu L."/>
            <person name="Ma J."/>
        </authorList>
    </citation>
    <scope>NUCLEOTIDE SEQUENCE [LARGE SCALE GENOMIC DNA]</scope>
    <source>
        <strain evidence="3">KCTC 42899</strain>
    </source>
</reference>
<evidence type="ECO:0000313" key="3">
    <source>
        <dbReference type="Proteomes" id="UP001595721"/>
    </source>
</evidence>
<feature type="transmembrane region" description="Helical" evidence="1">
    <location>
        <begin position="111"/>
        <end position="134"/>
    </location>
</feature>
<keyword evidence="1" id="KW-1133">Transmembrane helix</keyword>
<proteinExistence type="predicted"/>
<keyword evidence="3" id="KW-1185">Reference proteome</keyword>
<gene>
    <name evidence="2" type="ORF">ACFOMH_06900</name>
</gene>